<dbReference type="OrthoDB" id="1577640at2759"/>
<dbReference type="PANTHER" id="PTHR46082">
    <property type="entry name" value="ATP/GTP-BINDING PROTEIN-RELATED"/>
    <property type="match status" value="1"/>
</dbReference>
<evidence type="ECO:0000313" key="2">
    <source>
        <dbReference type="Proteomes" id="UP000015100"/>
    </source>
</evidence>
<dbReference type="PANTHER" id="PTHR46082:SF11">
    <property type="entry name" value="AAA+ ATPASE DOMAIN-CONTAINING PROTEIN-RELATED"/>
    <property type="match status" value="1"/>
</dbReference>
<dbReference type="HOGENOM" id="CLU_1454352_0_0_1"/>
<dbReference type="InterPro" id="IPR053137">
    <property type="entry name" value="NLR-like"/>
</dbReference>
<dbReference type="STRING" id="1284197.S8ACX3"/>
<evidence type="ECO:0008006" key="3">
    <source>
        <dbReference type="Google" id="ProtNLM"/>
    </source>
</evidence>
<proteinExistence type="predicted"/>
<organism evidence="1 2">
    <name type="scientific">Dactylellina haptotyla (strain CBS 200.50)</name>
    <name type="common">Nematode-trapping fungus</name>
    <name type="synonym">Monacrosporium haptotylum</name>
    <dbReference type="NCBI Taxonomy" id="1284197"/>
    <lineage>
        <taxon>Eukaryota</taxon>
        <taxon>Fungi</taxon>
        <taxon>Dikarya</taxon>
        <taxon>Ascomycota</taxon>
        <taxon>Pezizomycotina</taxon>
        <taxon>Orbiliomycetes</taxon>
        <taxon>Orbiliales</taxon>
        <taxon>Orbiliaceae</taxon>
        <taxon>Dactylellina</taxon>
    </lineage>
</organism>
<protein>
    <recommendedName>
        <fullName evidence="3">Nucleoside phosphorylase domain-containing protein</fullName>
    </recommendedName>
</protein>
<reference evidence="1 2" key="1">
    <citation type="journal article" date="2013" name="PLoS Genet.">
        <title>Genomic mechanisms accounting for the adaptation to parasitism in nematode-trapping fungi.</title>
        <authorList>
            <person name="Meerupati T."/>
            <person name="Andersson K.M."/>
            <person name="Friman E."/>
            <person name="Kumar D."/>
            <person name="Tunlid A."/>
            <person name="Ahren D."/>
        </authorList>
    </citation>
    <scope>NUCLEOTIDE SEQUENCE [LARGE SCALE GENOMIC DNA]</scope>
    <source>
        <strain evidence="1 2">CBS 200.50</strain>
    </source>
</reference>
<comment type="caution">
    <text evidence="1">The sequence shown here is derived from an EMBL/GenBank/DDBJ whole genome shotgun (WGS) entry which is preliminary data.</text>
</comment>
<accession>S8ACX3</accession>
<evidence type="ECO:0000313" key="1">
    <source>
        <dbReference type="EMBL" id="EPS38946.1"/>
    </source>
</evidence>
<name>S8ACX3_DACHA</name>
<gene>
    <name evidence="1" type="ORF">H072_7257</name>
</gene>
<dbReference type="GO" id="GO:0003824">
    <property type="term" value="F:catalytic activity"/>
    <property type="evidence" value="ECO:0007669"/>
    <property type="project" value="InterPro"/>
</dbReference>
<dbReference type="InterPro" id="IPR035994">
    <property type="entry name" value="Nucleoside_phosphorylase_sf"/>
</dbReference>
<reference evidence="2" key="2">
    <citation type="submission" date="2013-04" db="EMBL/GenBank/DDBJ databases">
        <title>Genomic mechanisms accounting for the adaptation to parasitism in nematode-trapping fungi.</title>
        <authorList>
            <person name="Ahren D.G."/>
        </authorList>
    </citation>
    <scope>NUCLEOTIDE SEQUENCE [LARGE SCALE GENOMIC DNA]</scope>
    <source>
        <strain evidence="2">CBS 200.50</strain>
    </source>
</reference>
<dbReference type="Gene3D" id="3.40.50.1580">
    <property type="entry name" value="Nucleoside phosphorylase domain"/>
    <property type="match status" value="1"/>
</dbReference>
<dbReference type="AlphaFoldDB" id="S8ACX3"/>
<dbReference type="EMBL" id="AQGS01000513">
    <property type="protein sequence ID" value="EPS38946.1"/>
    <property type="molecule type" value="Genomic_DNA"/>
</dbReference>
<sequence length="186" mass="21097">MKTVTRHRQKSVDDRVYDIIKEAKRANMIFKDPGQERDLLFKGGRRVNRERRRSSNNTHPKIHYSHVASGGKLIGDAETRDMIGDTPGALCIEMEAAGVTTSNDKSCLVIRGLCDYADAHKDDEWQSIAAIAAAATAKELKRLRLVKSQLQRLHNGKSIDRVFFTGGNNRLILYLKTDFYHQVVRM</sequence>
<dbReference type="SUPFAM" id="SSF53167">
    <property type="entry name" value="Purine and uridine phosphorylases"/>
    <property type="match status" value="1"/>
</dbReference>
<dbReference type="Proteomes" id="UP000015100">
    <property type="component" value="Unassembled WGS sequence"/>
</dbReference>
<dbReference type="GO" id="GO:0009116">
    <property type="term" value="P:nucleoside metabolic process"/>
    <property type="evidence" value="ECO:0007669"/>
    <property type="project" value="InterPro"/>
</dbReference>
<keyword evidence="2" id="KW-1185">Reference proteome</keyword>